<name>A0ABD2IBC0_9BILA</name>
<comment type="caution">
    <text evidence="2">The sequence shown here is derived from an EMBL/GenBank/DDBJ whole genome shotgun (WGS) entry which is preliminary data.</text>
</comment>
<evidence type="ECO:0000313" key="3">
    <source>
        <dbReference type="Proteomes" id="UP001620626"/>
    </source>
</evidence>
<dbReference type="AlphaFoldDB" id="A0ABD2IBC0"/>
<reference evidence="2 3" key="1">
    <citation type="submission" date="2024-10" db="EMBL/GenBank/DDBJ databases">
        <authorList>
            <person name="Kim D."/>
        </authorList>
    </citation>
    <scope>NUCLEOTIDE SEQUENCE [LARGE SCALE GENOMIC DNA]</scope>
    <source>
        <strain evidence="2">BH-2024</strain>
    </source>
</reference>
<evidence type="ECO:0000313" key="2">
    <source>
        <dbReference type="EMBL" id="KAL3076407.1"/>
    </source>
</evidence>
<gene>
    <name evidence="2" type="ORF">niasHT_039896</name>
</gene>
<proteinExistence type="predicted"/>
<protein>
    <submittedName>
        <fullName evidence="2">Uncharacterized protein</fullName>
    </submittedName>
</protein>
<accession>A0ABD2IBC0</accession>
<keyword evidence="3" id="KW-1185">Reference proteome</keyword>
<evidence type="ECO:0000256" key="1">
    <source>
        <dbReference type="SAM" id="SignalP"/>
    </source>
</evidence>
<sequence length="97" mass="9829">MASFKTAPLVAVTLLILFGCLMFLMEVNGEVHVQSSLAPTHQMVKRQCSCGSSWGGWGGGGGACCSCGQCGHTGGYSSGGCYGCTSGTSGCYCGKKK</sequence>
<organism evidence="2 3">
    <name type="scientific">Heterodera trifolii</name>
    <dbReference type="NCBI Taxonomy" id="157864"/>
    <lineage>
        <taxon>Eukaryota</taxon>
        <taxon>Metazoa</taxon>
        <taxon>Ecdysozoa</taxon>
        <taxon>Nematoda</taxon>
        <taxon>Chromadorea</taxon>
        <taxon>Rhabditida</taxon>
        <taxon>Tylenchina</taxon>
        <taxon>Tylenchomorpha</taxon>
        <taxon>Tylenchoidea</taxon>
        <taxon>Heteroderidae</taxon>
        <taxon>Heteroderinae</taxon>
        <taxon>Heterodera</taxon>
    </lineage>
</organism>
<feature type="signal peptide" evidence="1">
    <location>
        <begin position="1"/>
        <end position="29"/>
    </location>
</feature>
<keyword evidence="1" id="KW-0732">Signal</keyword>
<feature type="chain" id="PRO_5044806897" evidence="1">
    <location>
        <begin position="30"/>
        <end position="97"/>
    </location>
</feature>
<dbReference type="PROSITE" id="PS51257">
    <property type="entry name" value="PROKAR_LIPOPROTEIN"/>
    <property type="match status" value="1"/>
</dbReference>
<dbReference type="Proteomes" id="UP001620626">
    <property type="component" value="Unassembled WGS sequence"/>
</dbReference>
<dbReference type="EMBL" id="JBICBT010001253">
    <property type="protein sequence ID" value="KAL3076407.1"/>
    <property type="molecule type" value="Genomic_DNA"/>
</dbReference>